<protein>
    <submittedName>
        <fullName evidence="1">Uncharacterized protein</fullName>
    </submittedName>
</protein>
<dbReference type="AlphaFoldDB" id="F7R2K4"/>
<accession>F7R2K4</accession>
<gene>
    <name evidence="1" type="ORF">LRU_01936</name>
</gene>
<dbReference type="Proteomes" id="UP000002971">
    <property type="component" value="Unassembled WGS sequence"/>
</dbReference>
<name>F7R2K4_9LACO</name>
<sequence>MDLIKLRISYTGQRKDTAQRNKSEVWRSVRNEKKQNISNNMFYNIIAFLHPCYIKF</sequence>
<reference evidence="1 2" key="1">
    <citation type="journal article" date="2011" name="J. Bacteriol.">
        <title>Genome Sequence of Lactobacillus ruminis SPM0211, Isolated from a Fecal Sample from a Healthy Korean.</title>
        <authorList>
            <person name="Lee S."/>
            <person name="Cho Y.J."/>
            <person name="Lee A.H."/>
            <person name="Chun J."/>
            <person name="Ha N.J."/>
            <person name="Ko G."/>
        </authorList>
    </citation>
    <scope>NUCLEOTIDE SEQUENCE [LARGE SCALE GENOMIC DNA]</scope>
    <source>
        <strain evidence="1 2">SPM0211</strain>
    </source>
</reference>
<proteinExistence type="predicted"/>
<comment type="caution">
    <text evidence="1">The sequence shown here is derived from an EMBL/GenBank/DDBJ whole genome shotgun (WGS) entry which is preliminary data.</text>
</comment>
<dbReference type="EMBL" id="AFOJ01000007">
    <property type="protein sequence ID" value="EGM50254.1"/>
    <property type="molecule type" value="Genomic_DNA"/>
</dbReference>
<organism evidence="1 2">
    <name type="scientific">Ligilactobacillus ruminis SPM0211</name>
    <dbReference type="NCBI Taxonomy" id="1040964"/>
    <lineage>
        <taxon>Bacteria</taxon>
        <taxon>Bacillati</taxon>
        <taxon>Bacillota</taxon>
        <taxon>Bacilli</taxon>
        <taxon>Lactobacillales</taxon>
        <taxon>Lactobacillaceae</taxon>
        <taxon>Ligilactobacillus</taxon>
    </lineage>
</organism>
<evidence type="ECO:0000313" key="1">
    <source>
        <dbReference type="EMBL" id="EGM50254.1"/>
    </source>
</evidence>
<evidence type="ECO:0000313" key="2">
    <source>
        <dbReference type="Proteomes" id="UP000002971"/>
    </source>
</evidence>